<name>A0AAE8KH34_ACIPI</name>
<feature type="transmembrane region" description="Helical" evidence="1">
    <location>
        <begin position="120"/>
        <end position="142"/>
    </location>
</feature>
<keyword evidence="1" id="KW-0472">Membrane</keyword>
<feature type="transmembrane region" description="Helical" evidence="1">
    <location>
        <begin position="20"/>
        <end position="43"/>
    </location>
</feature>
<feature type="transmembrane region" description="Helical" evidence="1">
    <location>
        <begin position="377"/>
        <end position="395"/>
    </location>
</feature>
<feature type="transmembrane region" description="Helical" evidence="1">
    <location>
        <begin position="485"/>
        <end position="505"/>
    </location>
</feature>
<feature type="transmembrane region" description="Helical" evidence="1">
    <location>
        <begin position="407"/>
        <end position="426"/>
    </location>
</feature>
<gene>
    <name evidence="2" type="ORF">EXD98_03350</name>
</gene>
<feature type="transmembrane region" description="Helical" evidence="1">
    <location>
        <begin position="64"/>
        <end position="87"/>
    </location>
</feature>
<dbReference type="GO" id="GO:0022857">
    <property type="term" value="F:transmembrane transporter activity"/>
    <property type="evidence" value="ECO:0007669"/>
    <property type="project" value="InterPro"/>
</dbReference>
<feature type="transmembrane region" description="Helical" evidence="1">
    <location>
        <begin position="93"/>
        <end position="113"/>
    </location>
</feature>
<dbReference type="GO" id="GO:0005886">
    <property type="term" value="C:plasma membrane"/>
    <property type="evidence" value="ECO:0007669"/>
    <property type="project" value="InterPro"/>
</dbReference>
<dbReference type="Proteomes" id="UP000294065">
    <property type="component" value="Unassembled WGS sequence"/>
</dbReference>
<reference evidence="2 3" key="1">
    <citation type="submission" date="2019-02" db="EMBL/GenBank/DDBJ databases">
        <title>The Batch Genome Submission of Acinetobacter spp. strains.</title>
        <authorList>
            <person name="Qin J."/>
            <person name="Hu Y."/>
            <person name="Ye H."/>
            <person name="Wei L."/>
            <person name="Feng Y."/>
            <person name="Zong Z."/>
        </authorList>
    </citation>
    <scope>NUCLEOTIDE SEQUENCE [LARGE SCALE GENOMIC DNA]</scope>
    <source>
        <strain evidence="2 3">WCHAP100012</strain>
    </source>
</reference>
<feature type="transmembrane region" description="Helical" evidence="1">
    <location>
        <begin position="154"/>
        <end position="176"/>
    </location>
</feature>
<evidence type="ECO:0000313" key="3">
    <source>
        <dbReference type="Proteomes" id="UP000294065"/>
    </source>
</evidence>
<keyword evidence="1" id="KW-1133">Transmembrane helix</keyword>
<proteinExistence type="predicted"/>
<sequence>MNRQMLSPTLEHFLMPNKATLLFALKGIVAIGMALSIAMYLALDNPFWAAIPAVMLQARPHSGFVMEKALFLVASSLVGAVLAFLILDYFIHTPVLAIGLLTLIVAITSYFGVTVRHANFVFGLALIPITANMIVLFAISHIEMISSQTIFNIAFARVSEVMVGAGCAIFSSALLFPLRMKDILASHTKLLVTHLQTYLILSFDPEKNPEDKEQQLKILLGIIILINDDSSPSFYEHRSNMRRALYMINQSMQLIALTKSLNVISKQQKINPLLGQFKKVCLQQNLIAHHNGIQLIKLQLDHLEDLYLKNTLHNIFEIYENILLAELESQRWSSDASKYYAQRLKSHRDILFGFVSSFRVVVTYLMCVAIWVVNDGASSLLMMVILPILFSQMFVHAPNPSLIVIKLCKGALLSIPFALLIVLGSAASMTGYLEIFLLIFLPFLFIGLMAMTNPSITPYGLGFCFSMITLVQPSNHMKFAIDQSLVMGLSMALSMLITALFFQLIPKISPFILQKRIIHDIAEEIKKIGEYKRYSHEKFNKNIGEKLFFLSAYQKNTIESNQLFKLGILELLAAYILLNIEQELRLEKQSNIFNNIRDYTCQIFQLSIENKYSYRQQVIQELENILEKLSDESLGKMQAKNLVQYFKEI</sequence>
<dbReference type="RefSeq" id="WP_032063012.1">
    <property type="nucleotide sequence ID" value="NZ_CAJHGL010000001.1"/>
</dbReference>
<protein>
    <submittedName>
        <fullName evidence="2">FUSC family protein</fullName>
    </submittedName>
</protein>
<keyword evidence="1" id="KW-0812">Transmembrane</keyword>
<feature type="transmembrane region" description="Helical" evidence="1">
    <location>
        <begin position="350"/>
        <end position="371"/>
    </location>
</feature>
<comment type="caution">
    <text evidence="2">The sequence shown here is derived from an EMBL/GenBank/DDBJ whole genome shotgun (WGS) entry which is preliminary data.</text>
</comment>
<accession>A0AAE8KH34</accession>
<evidence type="ECO:0000256" key="1">
    <source>
        <dbReference type="SAM" id="Phobius"/>
    </source>
</evidence>
<organism evidence="2 3">
    <name type="scientific">Acinetobacter pittii</name>
    <name type="common">Acinetobacter genomosp. 3</name>
    <dbReference type="NCBI Taxonomy" id="48296"/>
    <lineage>
        <taxon>Bacteria</taxon>
        <taxon>Pseudomonadati</taxon>
        <taxon>Pseudomonadota</taxon>
        <taxon>Gammaproteobacteria</taxon>
        <taxon>Moraxellales</taxon>
        <taxon>Moraxellaceae</taxon>
        <taxon>Acinetobacter</taxon>
        <taxon>Acinetobacter calcoaceticus/baumannii complex</taxon>
    </lineage>
</organism>
<dbReference type="InterPro" id="IPR006726">
    <property type="entry name" value="PHBA_efflux_AaeB/fusaric-R"/>
</dbReference>
<dbReference type="EMBL" id="SGTH01000001">
    <property type="protein sequence ID" value="RZH32261.1"/>
    <property type="molecule type" value="Genomic_DNA"/>
</dbReference>
<dbReference type="Pfam" id="PF04632">
    <property type="entry name" value="FUSC"/>
    <property type="match status" value="1"/>
</dbReference>
<dbReference type="AlphaFoldDB" id="A0AAE8KH34"/>
<evidence type="ECO:0000313" key="2">
    <source>
        <dbReference type="EMBL" id="RZH32261.1"/>
    </source>
</evidence>